<dbReference type="RefSeq" id="WP_048900896.1">
    <property type="nucleotide sequence ID" value="NZ_AP024853.1"/>
</dbReference>
<dbReference type="EMBL" id="PYLZ01000005">
    <property type="protein sequence ID" value="PSW24523.1"/>
    <property type="molecule type" value="Genomic_DNA"/>
</dbReference>
<comment type="caution">
    <text evidence="1">The sequence shown here is derived from an EMBL/GenBank/DDBJ whole genome shotgun (WGS) entry which is preliminary data.</text>
</comment>
<gene>
    <name evidence="1" type="ORF">C9I94_10835</name>
</gene>
<proteinExistence type="predicted"/>
<sequence>MNKNEVKARQLNELTETFLVLKNFVSKEPTFDEVKHKIYELEKGDNLIIKNIIRTAFETGFAFVSSLEGIREELDSIIDEIQTEITFRKMSLANNKELATIKGTLITWEVNRTAKINSEEISRYSKVFTTPEGAQHYLNKRKVKLTDTNKDLTVTSDDHGELELYNSKLNKEITYRVAPLYLHI</sequence>
<evidence type="ECO:0000313" key="2">
    <source>
        <dbReference type="Proteomes" id="UP000240481"/>
    </source>
</evidence>
<keyword evidence="2" id="KW-1185">Reference proteome</keyword>
<dbReference type="Proteomes" id="UP000240481">
    <property type="component" value="Unassembled WGS sequence"/>
</dbReference>
<name>A0A0J8V541_9GAMM</name>
<organism evidence="1 2">
    <name type="scientific">Photobacterium swingsii</name>
    <dbReference type="NCBI Taxonomy" id="680026"/>
    <lineage>
        <taxon>Bacteria</taxon>
        <taxon>Pseudomonadati</taxon>
        <taxon>Pseudomonadota</taxon>
        <taxon>Gammaproteobacteria</taxon>
        <taxon>Vibrionales</taxon>
        <taxon>Vibrionaceae</taxon>
        <taxon>Photobacterium</taxon>
    </lineage>
</organism>
<dbReference type="AlphaFoldDB" id="A0A0J8V541"/>
<reference evidence="1 2" key="1">
    <citation type="submission" date="2018-01" db="EMBL/GenBank/DDBJ databases">
        <title>Whole genome sequencing of Histamine producing bacteria.</title>
        <authorList>
            <person name="Butler K."/>
        </authorList>
    </citation>
    <scope>NUCLEOTIDE SEQUENCE [LARGE SCALE GENOMIC DNA]</scope>
    <source>
        <strain evidence="1 2">DSM 24669</strain>
    </source>
</reference>
<accession>A0A0J8V541</accession>
<protein>
    <submittedName>
        <fullName evidence="1">Uncharacterized protein</fullName>
    </submittedName>
</protein>
<evidence type="ECO:0000313" key="1">
    <source>
        <dbReference type="EMBL" id="PSW24523.1"/>
    </source>
</evidence>